<dbReference type="SUPFAM" id="SSF53098">
    <property type="entry name" value="Ribonuclease H-like"/>
    <property type="match status" value="1"/>
</dbReference>
<dbReference type="Pfam" id="PF05699">
    <property type="entry name" value="Dimer_Tnp_hAT"/>
    <property type="match status" value="1"/>
</dbReference>
<evidence type="ECO:0000313" key="3">
    <source>
        <dbReference type="Proteomes" id="UP000054279"/>
    </source>
</evidence>
<organism evidence="2 3">
    <name type="scientific">Sphaerobolus stellatus (strain SS14)</name>
    <dbReference type="NCBI Taxonomy" id="990650"/>
    <lineage>
        <taxon>Eukaryota</taxon>
        <taxon>Fungi</taxon>
        <taxon>Dikarya</taxon>
        <taxon>Basidiomycota</taxon>
        <taxon>Agaricomycotina</taxon>
        <taxon>Agaricomycetes</taxon>
        <taxon>Phallomycetidae</taxon>
        <taxon>Geastrales</taxon>
        <taxon>Sphaerobolaceae</taxon>
        <taxon>Sphaerobolus</taxon>
    </lineage>
</organism>
<feature type="domain" description="HAT C-terminal dimerisation" evidence="1">
    <location>
        <begin position="88"/>
        <end position="132"/>
    </location>
</feature>
<dbReference type="EMBL" id="KN837113">
    <property type="protein sequence ID" value="KIJ45133.1"/>
    <property type="molecule type" value="Genomic_DNA"/>
</dbReference>
<dbReference type="OrthoDB" id="2790258at2759"/>
<keyword evidence="3" id="KW-1185">Reference proteome</keyword>
<reference evidence="2 3" key="1">
    <citation type="submission" date="2014-06" db="EMBL/GenBank/DDBJ databases">
        <title>Evolutionary Origins and Diversification of the Mycorrhizal Mutualists.</title>
        <authorList>
            <consortium name="DOE Joint Genome Institute"/>
            <consortium name="Mycorrhizal Genomics Consortium"/>
            <person name="Kohler A."/>
            <person name="Kuo A."/>
            <person name="Nagy L.G."/>
            <person name="Floudas D."/>
            <person name="Copeland A."/>
            <person name="Barry K.W."/>
            <person name="Cichocki N."/>
            <person name="Veneault-Fourrey C."/>
            <person name="LaButti K."/>
            <person name="Lindquist E.A."/>
            <person name="Lipzen A."/>
            <person name="Lundell T."/>
            <person name="Morin E."/>
            <person name="Murat C."/>
            <person name="Riley R."/>
            <person name="Ohm R."/>
            <person name="Sun H."/>
            <person name="Tunlid A."/>
            <person name="Henrissat B."/>
            <person name="Grigoriev I.V."/>
            <person name="Hibbett D.S."/>
            <person name="Martin F."/>
        </authorList>
    </citation>
    <scope>NUCLEOTIDE SEQUENCE [LARGE SCALE GENOMIC DNA]</scope>
    <source>
        <strain evidence="2 3">SS14</strain>
    </source>
</reference>
<proteinExistence type="predicted"/>
<dbReference type="AlphaFoldDB" id="A0A0C9UQC4"/>
<dbReference type="HOGENOM" id="CLU_118222_0_0_1"/>
<protein>
    <recommendedName>
        <fullName evidence="1">HAT C-terminal dimerisation domain-containing protein</fullName>
    </recommendedName>
</protein>
<evidence type="ECO:0000259" key="1">
    <source>
        <dbReference type="Pfam" id="PF05699"/>
    </source>
</evidence>
<dbReference type="GO" id="GO:0046983">
    <property type="term" value="F:protein dimerization activity"/>
    <property type="evidence" value="ECO:0007669"/>
    <property type="project" value="InterPro"/>
</dbReference>
<sequence length="139" mass="16090">MESTDAYAIAMILTPYVKMLYLEEWWNDTAPLDPTKTIADQARESFLKRFETSYSRRIEVPQPTNIKQFVIWGKIHAHPTQIQSEALRYLSEDATLHPENGGPDVLEYWKPVQHVYPQLSKMTMDYLAIQDSATPVECV</sequence>
<gene>
    <name evidence="2" type="ORF">M422DRAFT_29986</name>
</gene>
<name>A0A0C9UQC4_SPHS4</name>
<dbReference type="InterPro" id="IPR008906">
    <property type="entry name" value="HATC_C_dom"/>
</dbReference>
<dbReference type="Proteomes" id="UP000054279">
    <property type="component" value="Unassembled WGS sequence"/>
</dbReference>
<accession>A0A0C9UQC4</accession>
<evidence type="ECO:0000313" key="2">
    <source>
        <dbReference type="EMBL" id="KIJ45133.1"/>
    </source>
</evidence>
<dbReference type="InterPro" id="IPR012337">
    <property type="entry name" value="RNaseH-like_sf"/>
</dbReference>